<dbReference type="SMART" id="SM00494">
    <property type="entry name" value="ChtBD2"/>
    <property type="match status" value="1"/>
</dbReference>
<feature type="domain" description="Chitin-binding type-2" evidence="4">
    <location>
        <begin position="44"/>
        <end position="110"/>
    </location>
</feature>
<dbReference type="InterPro" id="IPR002557">
    <property type="entry name" value="Chitin-bd_dom"/>
</dbReference>
<feature type="disulfide bond" evidence="2">
    <location>
        <begin position="128"/>
        <end position="140"/>
    </location>
</feature>
<name>A0A1U9XQT8_TIGJA</name>
<dbReference type="InterPro" id="IPR036508">
    <property type="entry name" value="Chitin-bd_dom_sf"/>
</dbReference>
<evidence type="ECO:0000256" key="3">
    <source>
        <dbReference type="SAM" id="SignalP"/>
    </source>
</evidence>
<dbReference type="CDD" id="cd00112">
    <property type="entry name" value="LDLa"/>
    <property type="match status" value="1"/>
</dbReference>
<dbReference type="SMART" id="SM00192">
    <property type="entry name" value="LDLa"/>
    <property type="match status" value="1"/>
</dbReference>
<protein>
    <submittedName>
        <fullName evidence="5">Chitin deacetylase 2</fullName>
    </submittedName>
</protein>
<evidence type="ECO:0000259" key="4">
    <source>
        <dbReference type="PROSITE" id="PS50940"/>
    </source>
</evidence>
<dbReference type="GO" id="GO:0005576">
    <property type="term" value="C:extracellular region"/>
    <property type="evidence" value="ECO:0007669"/>
    <property type="project" value="InterPro"/>
</dbReference>
<dbReference type="GO" id="GO:0005975">
    <property type="term" value="P:carbohydrate metabolic process"/>
    <property type="evidence" value="ECO:0007669"/>
    <property type="project" value="InterPro"/>
</dbReference>
<feature type="signal peptide" evidence="3">
    <location>
        <begin position="1"/>
        <end position="22"/>
    </location>
</feature>
<dbReference type="Pfam" id="PF00057">
    <property type="entry name" value="Ldl_recept_a"/>
    <property type="match status" value="1"/>
</dbReference>
<evidence type="ECO:0000256" key="2">
    <source>
        <dbReference type="PROSITE-ProRule" id="PRU00124"/>
    </source>
</evidence>
<keyword evidence="3" id="KW-0732">Signal</keyword>
<feature type="chain" id="PRO_5012007579" evidence="3">
    <location>
        <begin position="23"/>
        <end position="549"/>
    </location>
</feature>
<dbReference type="InterPro" id="IPR011330">
    <property type="entry name" value="Glyco_hydro/deAcase_b/a-brl"/>
</dbReference>
<dbReference type="Pfam" id="PF01607">
    <property type="entry name" value="CBM_14"/>
    <property type="match status" value="1"/>
</dbReference>
<dbReference type="PANTHER" id="PTHR45985">
    <property type="match status" value="1"/>
</dbReference>
<proteinExistence type="evidence at transcript level"/>
<dbReference type="InterPro" id="IPR036055">
    <property type="entry name" value="LDL_receptor-like_sf"/>
</dbReference>
<accession>A0A1U9XQT8</accession>
<dbReference type="Gene3D" id="3.20.20.370">
    <property type="entry name" value="Glycoside hydrolase/deacetylase"/>
    <property type="match status" value="1"/>
</dbReference>
<dbReference type="Gene3D" id="4.10.400.10">
    <property type="entry name" value="Low-density Lipoprotein Receptor"/>
    <property type="match status" value="1"/>
</dbReference>
<dbReference type="GO" id="GO:0008061">
    <property type="term" value="F:chitin binding"/>
    <property type="evidence" value="ECO:0007669"/>
    <property type="project" value="InterPro"/>
</dbReference>
<reference evidence="5" key="1">
    <citation type="submission" date="2016-06" db="EMBL/GenBank/DDBJ databases">
        <authorList>
            <person name="Kjaerup R.B."/>
            <person name="Dalgaard T.S."/>
            <person name="Juul-Madsen H.R."/>
        </authorList>
    </citation>
    <scope>NUCLEOTIDE SEQUENCE</scope>
</reference>
<dbReference type="SUPFAM" id="SSF57424">
    <property type="entry name" value="LDL receptor-like module"/>
    <property type="match status" value="1"/>
</dbReference>
<dbReference type="PROSITE" id="PS50940">
    <property type="entry name" value="CHIT_BIND_II"/>
    <property type="match status" value="1"/>
</dbReference>
<dbReference type="SUPFAM" id="SSF88713">
    <property type="entry name" value="Glycoside hydrolase/deacetylase"/>
    <property type="match status" value="1"/>
</dbReference>
<dbReference type="PROSITE" id="PS50068">
    <property type="entry name" value="LDLRA_2"/>
    <property type="match status" value="1"/>
</dbReference>
<organism evidence="5">
    <name type="scientific">Tigriopus japonicus</name>
    <name type="common">Copepod</name>
    <dbReference type="NCBI Taxonomy" id="158387"/>
    <lineage>
        <taxon>Eukaryota</taxon>
        <taxon>Metazoa</taxon>
        <taxon>Ecdysozoa</taxon>
        <taxon>Arthropoda</taxon>
        <taxon>Crustacea</taxon>
        <taxon>Multicrustacea</taxon>
        <taxon>Hexanauplia</taxon>
        <taxon>Copepoda</taxon>
        <taxon>Harpacticoida</taxon>
        <taxon>Harpacticidae</taxon>
        <taxon>Tigriopus</taxon>
    </lineage>
</organism>
<dbReference type="FunFam" id="3.20.20.370:FF:000003">
    <property type="entry name" value="CLUMA_CG003232, isoform B"/>
    <property type="match status" value="1"/>
</dbReference>
<keyword evidence="1 2" id="KW-1015">Disulfide bond</keyword>
<comment type="caution">
    <text evidence="2">Lacks conserved residue(s) required for the propagation of feature annotation.</text>
</comment>
<dbReference type="AlphaFoldDB" id="A0A1U9XQT8"/>
<dbReference type="InterPro" id="IPR052740">
    <property type="entry name" value="CE4"/>
</dbReference>
<sequence>MMCPRLSLFHVIAIISISIVKAQNILDFGADERAEQDRLQGTIEELCKNRPLSEYFRLSTESNCRDAVRCVGNDFAGGHTLAAVRCPTGLLFDLDGQTCDWATKVDNCDRLTKPRLARPNFKTDEPVCPVGLLQCGDGACIDKLLFCDGNEGDCEDGSDEVACTIDEDPNAAPKCDRSQCVLPDCFCSADGTQVPGDLEVGQVPQMITLTFNGAVNSDNIPVFQEIFREDFINPNGCSIKGTFFVSHKYTNYSAVQDLHRRGHEIGAFSITRKDDPQYWTKGTYDDWLAEMAGARLIIERFANITDGSVIGMRAPYLRVGGNQQFLMMNDQFFIYDSSIAAPLGRVPIWPYTLLYRMPHKCHGNAHNCPSRSHPIWELPINELDRRDDPTYDERLSGCTLVSSCSNIYDEKQFRTLLQHNFDRHYITNRAPLTLSFDAAWLEINKGFTRVLADWIREKLTSQSDVYFVTELQVIQWMQNPVDINSLRDYAEWKDKCDVKGQAFCSLPNPCPLTTRELPGETLRLHTCMECPNNYPWLLDPTGDGFSFKK</sequence>
<dbReference type="EMBL" id="KX427154">
    <property type="protein sequence ID" value="AQZ26776.1"/>
    <property type="molecule type" value="mRNA"/>
</dbReference>
<dbReference type="CDD" id="cd10974">
    <property type="entry name" value="CE4_CDA_like_1"/>
    <property type="match status" value="1"/>
</dbReference>
<dbReference type="InterPro" id="IPR002172">
    <property type="entry name" value="LDrepeatLR_classA_rpt"/>
</dbReference>
<evidence type="ECO:0000313" key="5">
    <source>
        <dbReference type="EMBL" id="AQZ26776.1"/>
    </source>
</evidence>
<dbReference type="SUPFAM" id="SSF57625">
    <property type="entry name" value="Invertebrate chitin-binding proteins"/>
    <property type="match status" value="1"/>
</dbReference>
<dbReference type="Gene3D" id="2.170.140.10">
    <property type="entry name" value="Chitin binding domain"/>
    <property type="match status" value="1"/>
</dbReference>
<evidence type="ECO:0000256" key="1">
    <source>
        <dbReference type="ARBA" id="ARBA00023157"/>
    </source>
</evidence>
<dbReference type="PANTHER" id="PTHR45985:SF1">
    <property type="entry name" value="VERMIFORM, ISOFORM I"/>
    <property type="match status" value="1"/>
</dbReference>